<feature type="transmembrane region" description="Helical" evidence="6">
    <location>
        <begin position="382"/>
        <end position="401"/>
    </location>
</feature>
<evidence type="ECO:0000256" key="2">
    <source>
        <dbReference type="ARBA" id="ARBA00022448"/>
    </source>
</evidence>
<proteinExistence type="predicted"/>
<evidence type="ECO:0000256" key="1">
    <source>
        <dbReference type="ARBA" id="ARBA00004141"/>
    </source>
</evidence>
<feature type="transmembrane region" description="Helical" evidence="6">
    <location>
        <begin position="474"/>
        <end position="494"/>
    </location>
</feature>
<dbReference type="KEGG" id="spha:D3Y57_08010"/>
<dbReference type="SUPFAM" id="SSF103473">
    <property type="entry name" value="MFS general substrate transporter"/>
    <property type="match status" value="1"/>
</dbReference>
<keyword evidence="4 6" id="KW-1133">Transmembrane helix</keyword>
<evidence type="ECO:0000256" key="5">
    <source>
        <dbReference type="ARBA" id="ARBA00023136"/>
    </source>
</evidence>
<feature type="transmembrane region" description="Helical" evidence="6">
    <location>
        <begin position="142"/>
        <end position="165"/>
    </location>
</feature>
<keyword evidence="9" id="KW-1185">Reference proteome</keyword>
<evidence type="ECO:0000313" key="9">
    <source>
        <dbReference type="Proteomes" id="UP000276254"/>
    </source>
</evidence>
<feature type="transmembrane region" description="Helical" evidence="6">
    <location>
        <begin position="177"/>
        <end position="201"/>
    </location>
</feature>
<comment type="subcellular location">
    <subcellularLocation>
        <location evidence="1">Membrane</location>
        <topology evidence="1">Multi-pass membrane protein</topology>
    </subcellularLocation>
</comment>
<keyword evidence="5 6" id="KW-0472">Membrane</keyword>
<dbReference type="Proteomes" id="UP000276254">
    <property type="component" value="Chromosome"/>
</dbReference>
<protein>
    <submittedName>
        <fullName evidence="8">MFS transporter</fullName>
    </submittedName>
</protein>
<dbReference type="PANTHER" id="PTHR23505:SF79">
    <property type="entry name" value="PROTEIN SPINSTER"/>
    <property type="match status" value="1"/>
</dbReference>
<keyword evidence="2" id="KW-0813">Transport</keyword>
<dbReference type="GO" id="GO:0016020">
    <property type="term" value="C:membrane"/>
    <property type="evidence" value="ECO:0007669"/>
    <property type="project" value="UniProtKB-SubCell"/>
</dbReference>
<dbReference type="PROSITE" id="PS50850">
    <property type="entry name" value="MFS"/>
    <property type="match status" value="1"/>
</dbReference>
<feature type="transmembrane region" description="Helical" evidence="6">
    <location>
        <begin position="274"/>
        <end position="291"/>
    </location>
</feature>
<evidence type="ECO:0000256" key="3">
    <source>
        <dbReference type="ARBA" id="ARBA00022692"/>
    </source>
</evidence>
<dbReference type="PANTHER" id="PTHR23505">
    <property type="entry name" value="SPINSTER"/>
    <property type="match status" value="1"/>
</dbReference>
<evidence type="ECO:0000256" key="4">
    <source>
        <dbReference type="ARBA" id="ARBA00022989"/>
    </source>
</evidence>
<dbReference type="InterPro" id="IPR020846">
    <property type="entry name" value="MFS_dom"/>
</dbReference>
<dbReference type="OrthoDB" id="7400989at2"/>
<reference evidence="8 9" key="1">
    <citation type="submission" date="2018-09" db="EMBL/GenBank/DDBJ databases">
        <title>Sphingomonas peninsula sp. nov., isolated from fildes peninsula, Antarctic soil.</title>
        <authorList>
            <person name="Yingchao G."/>
        </authorList>
    </citation>
    <scope>NUCLEOTIDE SEQUENCE [LARGE SCALE GENOMIC DNA]</scope>
    <source>
        <strain evidence="8 9">YZ-8</strain>
    </source>
</reference>
<dbReference type="EMBL" id="CP032829">
    <property type="protein sequence ID" value="AYJ85928.1"/>
    <property type="molecule type" value="Genomic_DNA"/>
</dbReference>
<feature type="transmembrane region" description="Helical" evidence="6">
    <location>
        <begin position="12"/>
        <end position="30"/>
    </location>
</feature>
<feature type="transmembrane region" description="Helical" evidence="6">
    <location>
        <begin position="249"/>
        <end position="268"/>
    </location>
</feature>
<sequence length="515" mass="54413">MERKKSVTSNRRYANYVLFVLTIVYVLNFVDRQILSILANDVKRDLHLTDADIGFLFGTAFGVFYSLFGIPLGRLADGWSRVKLMTIGLALWSAMTAFSGLARSGTQLTLARIGVGVGEATASPCAYSLLSDYFPKERRATALAIYSSGIFIGGGLSLFLGGAVAEHWNQAFPNGSWGIVGWQAAFLAVGLPGLVIAIWIATLREPLRGSADGIATVLPPHPFRDFLGELVTIVPPLTLIGAARRGPRAFAFNLIVLTAISAVVYALIAVTHTPAQWIAVGGGAYAVFSWGNALRDRDPPAFRLIWGTPAFIYVALGYGLIAFVSYGISVFAAPYAESVLHQSKTTIGLLLGGGAAAGGFIGIVSGGRIADAWKEKKPWGRIPVIMVGAVAPVIPLIIAFTTPNVTLFYILAFFLQMLGSSALGATAATVQDLVLPRMRGTATATFFIATTLIGLALGPYMAGFVSTVTGSLRTGILSLLVVAPFSTLLLILAWRSVPAAEASVIARARAAGEVI</sequence>
<feature type="transmembrane region" description="Helical" evidence="6">
    <location>
        <begin position="407"/>
        <end position="430"/>
    </location>
</feature>
<dbReference type="InterPro" id="IPR036259">
    <property type="entry name" value="MFS_trans_sf"/>
</dbReference>
<evidence type="ECO:0000259" key="7">
    <source>
        <dbReference type="PROSITE" id="PS50850"/>
    </source>
</evidence>
<dbReference type="AlphaFoldDB" id="A0A494TKG7"/>
<feature type="transmembrane region" description="Helical" evidence="6">
    <location>
        <begin position="442"/>
        <end position="462"/>
    </location>
</feature>
<dbReference type="InterPro" id="IPR044770">
    <property type="entry name" value="MFS_spinster-like"/>
</dbReference>
<feature type="transmembrane region" description="Helical" evidence="6">
    <location>
        <begin position="347"/>
        <end position="370"/>
    </location>
</feature>
<evidence type="ECO:0000256" key="6">
    <source>
        <dbReference type="SAM" id="Phobius"/>
    </source>
</evidence>
<dbReference type="Gene3D" id="1.20.1250.20">
    <property type="entry name" value="MFS general substrate transporter like domains"/>
    <property type="match status" value="2"/>
</dbReference>
<dbReference type="RefSeq" id="WP_121152553.1">
    <property type="nucleotide sequence ID" value="NZ_CP032829.1"/>
</dbReference>
<dbReference type="InterPro" id="IPR011701">
    <property type="entry name" value="MFS"/>
</dbReference>
<dbReference type="Pfam" id="PF07690">
    <property type="entry name" value="MFS_1"/>
    <property type="match status" value="1"/>
</dbReference>
<gene>
    <name evidence="8" type="ORF">D3Y57_08010</name>
</gene>
<keyword evidence="3 6" id="KW-0812">Transmembrane</keyword>
<evidence type="ECO:0000313" key="8">
    <source>
        <dbReference type="EMBL" id="AYJ85928.1"/>
    </source>
</evidence>
<dbReference type="GO" id="GO:0022857">
    <property type="term" value="F:transmembrane transporter activity"/>
    <property type="evidence" value="ECO:0007669"/>
    <property type="project" value="InterPro"/>
</dbReference>
<feature type="transmembrane region" description="Helical" evidence="6">
    <location>
        <begin position="53"/>
        <end position="72"/>
    </location>
</feature>
<name>A0A494TKG7_SPHPE</name>
<accession>A0A494TKG7</accession>
<feature type="transmembrane region" description="Helical" evidence="6">
    <location>
        <begin position="311"/>
        <end position="335"/>
    </location>
</feature>
<feature type="domain" description="Major facilitator superfamily (MFS) profile" evidence="7">
    <location>
        <begin position="17"/>
        <end position="501"/>
    </location>
</feature>
<organism evidence="8 9">
    <name type="scientific">Sphingomonas paeninsulae</name>
    <dbReference type="NCBI Taxonomy" id="2319844"/>
    <lineage>
        <taxon>Bacteria</taxon>
        <taxon>Pseudomonadati</taxon>
        <taxon>Pseudomonadota</taxon>
        <taxon>Alphaproteobacteria</taxon>
        <taxon>Sphingomonadales</taxon>
        <taxon>Sphingomonadaceae</taxon>
        <taxon>Sphingomonas</taxon>
    </lineage>
</organism>